<reference evidence="1" key="1">
    <citation type="submission" date="2009-10" db="EMBL/GenBank/DDBJ databases">
        <title>Diversity of trophic interactions inside an arsenic-rich microbial ecosystem.</title>
        <authorList>
            <person name="Bertin P.N."/>
            <person name="Heinrich-Salmeron A."/>
            <person name="Pelletier E."/>
            <person name="Goulhen-Chollet F."/>
            <person name="Arsene-Ploetze F."/>
            <person name="Gallien S."/>
            <person name="Calteau A."/>
            <person name="Vallenet D."/>
            <person name="Casiot C."/>
            <person name="Chane-Woon-Ming B."/>
            <person name="Giloteaux L."/>
            <person name="Barakat M."/>
            <person name="Bonnefoy V."/>
            <person name="Bruneel O."/>
            <person name="Chandler M."/>
            <person name="Cleiss J."/>
            <person name="Duran R."/>
            <person name="Elbaz-Poulichet F."/>
            <person name="Fonknechten N."/>
            <person name="Lauga B."/>
            <person name="Mornico D."/>
            <person name="Ortet P."/>
            <person name="Schaeffer C."/>
            <person name="Siguier P."/>
            <person name="Alexander Thil Smith A."/>
            <person name="Van Dorsselaer A."/>
            <person name="Weissenbach J."/>
            <person name="Medigue C."/>
            <person name="Le Paslier D."/>
        </authorList>
    </citation>
    <scope>NUCLEOTIDE SEQUENCE</scope>
</reference>
<evidence type="ECO:0000313" key="1">
    <source>
        <dbReference type="EMBL" id="CBH99834.1"/>
    </source>
</evidence>
<accession>E6PY25</accession>
<organism evidence="1">
    <name type="scientific">mine drainage metagenome</name>
    <dbReference type="NCBI Taxonomy" id="410659"/>
    <lineage>
        <taxon>unclassified sequences</taxon>
        <taxon>metagenomes</taxon>
        <taxon>ecological metagenomes</taxon>
    </lineage>
</organism>
<proteinExistence type="predicted"/>
<protein>
    <submittedName>
        <fullName evidence="1">Uncharacterized protein</fullName>
    </submittedName>
</protein>
<sequence>MLDVDQVDRDQVFPDRTGPGLKFAPGPVFLFDHVFGAIGAPASGEVIWKDLGCFGGPGFEDRSIQGPGGLDAVAMSEERLIAQHGIQQESLVAVGGRFAEGRSVVEVHVDGADGDVLGGGHLGAETEGDAFVGLNAHGDDIRLDLLAWATVEATVEEHERGLLELDADLGGALFEALASAEIKRHTGPAPVVDFEAHSGKGLGAGLGVDAILFTVALDHDAVDPARPVLSADGMLDADSWNGLPRLEFFAAHAFGFEGDGRLHGDEAEQLHDVVLDDITQRAGFLVKRTAAFDAEGFRSGDLYVVDVVAIPDWLEDAVAEAEDEDVLDGFLAEIVIDAEDLFFLEDGIDAAVQLFGGVQIVAEGFLDDGADGAVFGRGHAMRAKIFDNLGEVLGRGGEVKEAVAANSGLFGDAVEFRFQPGVARRIIEVHGEVMDLADEGVEPGVVLGGVAKLDNALAHVSGKLIPQRTTRNADDGELPGQQIHLFEVKERGEQLALGEVAGSAKDDQNRRLGDALLCRRHLGQVLRVNLYLRRSHACFLSSCFFRSLFMPMFSWDNVNRFTDSL</sequence>
<comment type="caution">
    <text evidence="1">The sequence shown here is derived from an EMBL/GenBank/DDBJ whole genome shotgun (WGS) entry which is preliminary data.</text>
</comment>
<dbReference type="AlphaFoldDB" id="E6PY25"/>
<name>E6PY25_9ZZZZ</name>
<gene>
    <name evidence="1" type="ORF">CARN3_0792</name>
</gene>
<dbReference type="EMBL" id="CABN01000058">
    <property type="protein sequence ID" value="CBH99834.1"/>
    <property type="molecule type" value="Genomic_DNA"/>
</dbReference>